<keyword evidence="3" id="KW-1185">Reference proteome</keyword>
<sequence>MATTAAAILGLISGAVAYLLALSTVSRHQTFIARMSPRLLGLLVGLGTFLMLMDLWVHPTPAL</sequence>
<keyword evidence="1" id="KW-1133">Transmembrane helix</keyword>
<dbReference type="RefSeq" id="WP_145262319.1">
    <property type="nucleotide sequence ID" value="NZ_CP036279.1"/>
</dbReference>
<feature type="transmembrane region" description="Helical" evidence="1">
    <location>
        <begin position="6"/>
        <end position="25"/>
    </location>
</feature>
<protein>
    <submittedName>
        <fullName evidence="2">Uncharacterized protein</fullName>
    </submittedName>
</protein>
<dbReference type="Proteomes" id="UP000317093">
    <property type="component" value="Chromosome"/>
</dbReference>
<evidence type="ECO:0000313" key="2">
    <source>
        <dbReference type="EMBL" id="QDU64250.1"/>
    </source>
</evidence>
<dbReference type="KEGG" id="knv:Pan216_51390"/>
<proteinExistence type="predicted"/>
<feature type="transmembrane region" description="Helical" evidence="1">
    <location>
        <begin position="37"/>
        <end position="57"/>
    </location>
</feature>
<dbReference type="AlphaFoldDB" id="A0A518BBB4"/>
<keyword evidence="1" id="KW-0472">Membrane</keyword>
<organism evidence="2 3">
    <name type="scientific">Kolteria novifilia</name>
    <dbReference type="NCBI Taxonomy" id="2527975"/>
    <lineage>
        <taxon>Bacteria</taxon>
        <taxon>Pseudomonadati</taxon>
        <taxon>Planctomycetota</taxon>
        <taxon>Planctomycetia</taxon>
        <taxon>Kolteriales</taxon>
        <taxon>Kolteriaceae</taxon>
        <taxon>Kolteria</taxon>
    </lineage>
</organism>
<evidence type="ECO:0000256" key="1">
    <source>
        <dbReference type="SAM" id="Phobius"/>
    </source>
</evidence>
<name>A0A518BBB4_9BACT</name>
<keyword evidence="1" id="KW-0812">Transmembrane</keyword>
<gene>
    <name evidence="2" type="ORF">Pan216_51390</name>
</gene>
<reference evidence="2 3" key="1">
    <citation type="submission" date="2019-02" db="EMBL/GenBank/DDBJ databases">
        <title>Deep-cultivation of Planctomycetes and their phenomic and genomic characterization uncovers novel biology.</title>
        <authorList>
            <person name="Wiegand S."/>
            <person name="Jogler M."/>
            <person name="Boedeker C."/>
            <person name="Pinto D."/>
            <person name="Vollmers J."/>
            <person name="Rivas-Marin E."/>
            <person name="Kohn T."/>
            <person name="Peeters S.H."/>
            <person name="Heuer A."/>
            <person name="Rast P."/>
            <person name="Oberbeckmann S."/>
            <person name="Bunk B."/>
            <person name="Jeske O."/>
            <person name="Meyerdierks A."/>
            <person name="Storesund J.E."/>
            <person name="Kallscheuer N."/>
            <person name="Luecker S."/>
            <person name="Lage O.M."/>
            <person name="Pohl T."/>
            <person name="Merkel B.J."/>
            <person name="Hornburger P."/>
            <person name="Mueller R.-W."/>
            <person name="Bruemmer F."/>
            <person name="Labrenz M."/>
            <person name="Spormann A.M."/>
            <person name="Op den Camp H."/>
            <person name="Overmann J."/>
            <person name="Amann R."/>
            <person name="Jetten M.S.M."/>
            <person name="Mascher T."/>
            <person name="Medema M.H."/>
            <person name="Devos D.P."/>
            <person name="Kaster A.-K."/>
            <person name="Ovreas L."/>
            <person name="Rohde M."/>
            <person name="Galperin M.Y."/>
            <person name="Jogler C."/>
        </authorList>
    </citation>
    <scope>NUCLEOTIDE SEQUENCE [LARGE SCALE GENOMIC DNA]</scope>
    <source>
        <strain evidence="2 3">Pan216</strain>
    </source>
</reference>
<accession>A0A518BBB4</accession>
<dbReference type="EMBL" id="CP036279">
    <property type="protein sequence ID" value="QDU64250.1"/>
    <property type="molecule type" value="Genomic_DNA"/>
</dbReference>
<evidence type="ECO:0000313" key="3">
    <source>
        <dbReference type="Proteomes" id="UP000317093"/>
    </source>
</evidence>